<protein>
    <recommendedName>
        <fullName evidence="4">Glycosyltransferase RgtA/B/C/D-like domain-containing protein</fullName>
    </recommendedName>
</protein>
<proteinExistence type="predicted"/>
<feature type="transmembrane region" description="Helical" evidence="1">
    <location>
        <begin position="224"/>
        <end position="248"/>
    </location>
</feature>
<feature type="transmembrane region" description="Helical" evidence="1">
    <location>
        <begin position="375"/>
        <end position="393"/>
    </location>
</feature>
<feature type="transmembrane region" description="Helical" evidence="1">
    <location>
        <begin position="348"/>
        <end position="368"/>
    </location>
</feature>
<keyword evidence="1" id="KW-0812">Transmembrane</keyword>
<feature type="transmembrane region" description="Helical" evidence="1">
    <location>
        <begin position="299"/>
        <end position="317"/>
    </location>
</feature>
<dbReference type="OrthoDB" id="9809099at2"/>
<organism evidence="2 3">
    <name type="scientific">Lacunisphaera limnophila</name>
    <dbReference type="NCBI Taxonomy" id="1838286"/>
    <lineage>
        <taxon>Bacteria</taxon>
        <taxon>Pseudomonadati</taxon>
        <taxon>Verrucomicrobiota</taxon>
        <taxon>Opitutia</taxon>
        <taxon>Opitutales</taxon>
        <taxon>Opitutaceae</taxon>
        <taxon>Lacunisphaera</taxon>
    </lineage>
</organism>
<feature type="transmembrane region" description="Helical" evidence="1">
    <location>
        <begin position="133"/>
        <end position="151"/>
    </location>
</feature>
<dbReference type="AlphaFoldDB" id="A0A1D8AVU1"/>
<name>A0A1D8AVU1_9BACT</name>
<evidence type="ECO:0000313" key="3">
    <source>
        <dbReference type="Proteomes" id="UP000095228"/>
    </source>
</evidence>
<keyword evidence="1" id="KW-1133">Transmembrane helix</keyword>
<feature type="transmembrane region" description="Helical" evidence="1">
    <location>
        <begin position="324"/>
        <end position="342"/>
    </location>
</feature>
<evidence type="ECO:0008006" key="4">
    <source>
        <dbReference type="Google" id="ProtNLM"/>
    </source>
</evidence>
<dbReference type="KEGG" id="obg:Verru16b_02034"/>
<evidence type="ECO:0000256" key="1">
    <source>
        <dbReference type="SAM" id="Phobius"/>
    </source>
</evidence>
<accession>A0A1D8AVU1</accession>
<keyword evidence="1" id="KW-0472">Membrane</keyword>
<reference evidence="2 3" key="1">
    <citation type="submission" date="2016-06" db="EMBL/GenBank/DDBJ databases">
        <title>Three novel species with peptidoglycan cell walls form the new genus Lacunisphaera gen. nov. in the family Opitutaceae of the verrucomicrobial subdivision 4.</title>
        <authorList>
            <person name="Rast P."/>
            <person name="Gloeckner I."/>
            <person name="Jogler M."/>
            <person name="Boedeker C."/>
            <person name="Jeske O."/>
            <person name="Wiegand S."/>
            <person name="Reinhardt R."/>
            <person name="Schumann P."/>
            <person name="Rohde M."/>
            <person name="Spring S."/>
            <person name="Gloeckner F.O."/>
            <person name="Jogler C."/>
        </authorList>
    </citation>
    <scope>NUCLEOTIDE SEQUENCE [LARGE SCALE GENOMIC DNA]</scope>
    <source>
        <strain evidence="2 3">IG16b</strain>
    </source>
</reference>
<dbReference type="EMBL" id="CP016094">
    <property type="protein sequence ID" value="AOS44965.1"/>
    <property type="molecule type" value="Genomic_DNA"/>
</dbReference>
<dbReference type="RefSeq" id="WP_069962164.1">
    <property type="nucleotide sequence ID" value="NZ_CP016094.1"/>
</dbReference>
<sequence>MTPRNPAQRERLGLLLCLVVAALVHGWLATRNWTAGFMPGHEFRQSQTAFISHFIDRENDFSLLYEAPIVGKPWVSILLEVPVYEWSVVLLSRATGWSHVVAARSISLACFYLTLPALWLLLGWIGVERMRRVLPLVLILTCPVYIFYSRAFLMESMELMACAWFLVGFVGMMERRRWPWFVLTTIAGTAAALIKSATFAVWLLPAAAYGAWQLGRDLRARAGWGPIVVTVFWGLAGAIVPLGALRLWIELTDPIKANHASAWIFTSANLSLGNWGLNDLSARFSAATWGTLLQRWQEALMAPALIGVALLAGLVAFPAQRVRVAGLAAVFFLAQLLFPFAYAYQEYYFYACAVFLLAALGAVLGGVLDSRLPRWAAWLVVAVLPLAQLHNYGRVYYPQQIIPSPGGHPFTLALRDLTPRESVIVVSGADWAAIIPLYAERRALMIRNGLENDRAYLQRAFADLADEEVSALVLLREYRYKPLVRELAVAAFGLESTPTFSYADVDIYCSRRLGQRVRQGLKERGNYSALIVPSTEAAAPVETGVFRLNAGVARTELRAVTPTPFQGRFDYGLGTFPYEGRTVINAHPHSELWLRAPGASSRIEWDYGMVAAAWERAGDKSDGIDLVITGLRPGQGERELYRRRLDPVARPADRGLQREVIPYAPLPGELLHFSTGPGGSLSYDWAYWARIEVK</sequence>
<gene>
    <name evidence="2" type="ORF">Verru16b_02034</name>
</gene>
<dbReference type="Proteomes" id="UP000095228">
    <property type="component" value="Chromosome"/>
</dbReference>
<evidence type="ECO:0000313" key="2">
    <source>
        <dbReference type="EMBL" id="AOS44965.1"/>
    </source>
</evidence>
<feature type="transmembrane region" description="Helical" evidence="1">
    <location>
        <begin position="12"/>
        <end position="30"/>
    </location>
</feature>
<keyword evidence="3" id="KW-1185">Reference proteome</keyword>
<feature type="transmembrane region" description="Helical" evidence="1">
    <location>
        <begin position="180"/>
        <end position="204"/>
    </location>
</feature>
<feature type="transmembrane region" description="Helical" evidence="1">
    <location>
        <begin position="101"/>
        <end position="121"/>
    </location>
</feature>